<organism evidence="2 3">
    <name type="scientific">Nocardioides humilatus</name>
    <dbReference type="NCBI Taxonomy" id="2607660"/>
    <lineage>
        <taxon>Bacteria</taxon>
        <taxon>Bacillati</taxon>
        <taxon>Actinomycetota</taxon>
        <taxon>Actinomycetes</taxon>
        <taxon>Propionibacteriales</taxon>
        <taxon>Nocardioidaceae</taxon>
        <taxon>Nocardioides</taxon>
    </lineage>
</organism>
<keyword evidence="3" id="KW-1185">Reference proteome</keyword>
<comment type="similarity">
    <text evidence="1">Belongs to the enoyl-CoA hydratase/isomerase family.</text>
</comment>
<dbReference type="Gene3D" id="3.90.226.10">
    <property type="entry name" value="2-enoyl-CoA Hydratase, Chain A, domain 1"/>
    <property type="match status" value="1"/>
</dbReference>
<evidence type="ECO:0000313" key="2">
    <source>
        <dbReference type="EMBL" id="KAA1419591.1"/>
    </source>
</evidence>
<dbReference type="InterPro" id="IPR001753">
    <property type="entry name" value="Enoyl-CoA_hydra/iso"/>
</dbReference>
<dbReference type="Proteomes" id="UP000325003">
    <property type="component" value="Unassembled WGS sequence"/>
</dbReference>
<dbReference type="AlphaFoldDB" id="A0A5B1LFR3"/>
<dbReference type="EMBL" id="VUJV01000003">
    <property type="protein sequence ID" value="KAA1419591.1"/>
    <property type="molecule type" value="Genomic_DNA"/>
</dbReference>
<dbReference type="RefSeq" id="WP_149728934.1">
    <property type="nucleotide sequence ID" value="NZ_VUJV01000003.1"/>
</dbReference>
<dbReference type="SUPFAM" id="SSF52096">
    <property type="entry name" value="ClpP/crotonase"/>
    <property type="match status" value="1"/>
</dbReference>
<evidence type="ECO:0000256" key="1">
    <source>
        <dbReference type="ARBA" id="ARBA00005254"/>
    </source>
</evidence>
<dbReference type="InterPro" id="IPR051683">
    <property type="entry name" value="Enoyl-CoA_Hydratase/Isomerase"/>
</dbReference>
<dbReference type="InterPro" id="IPR029045">
    <property type="entry name" value="ClpP/crotonase-like_dom_sf"/>
</dbReference>
<sequence length="257" mass="26014">MTEQYVDYAFADGAARITLTAADRGNPIEPVATAQLHAAVLRAKADGARVIVLAADGRFFSVGGDLGAFAGADDPGALLLDLAEAVHRVITELVRGDAIVVTVVQGTAAGGGFPLAAAGDIVLAAETAKFSLAYAKVGLSPDCGGSQLVHTLGLHRALRLALLGDLLTAQQAADAGLVARVVPADELTATTDQVVATLLAGSPQAFAAAKRLLRDAAEPAPETALRKEAESISALAGTPNGQEGIAAFLEKRAPSFS</sequence>
<reference evidence="2 3" key="1">
    <citation type="submission" date="2019-09" db="EMBL/GenBank/DDBJ databases">
        <title>Nocardioides panacisoli sp. nov., isolated from the soil of a ginseng field.</title>
        <authorList>
            <person name="Cho C."/>
        </authorList>
    </citation>
    <scope>NUCLEOTIDE SEQUENCE [LARGE SCALE GENOMIC DNA]</scope>
    <source>
        <strain evidence="2 3">BN130099</strain>
    </source>
</reference>
<protein>
    <submittedName>
        <fullName evidence="2">Enoyl-CoA hydratase</fullName>
    </submittedName>
</protein>
<evidence type="ECO:0000313" key="3">
    <source>
        <dbReference type="Proteomes" id="UP000325003"/>
    </source>
</evidence>
<dbReference type="Pfam" id="PF00378">
    <property type="entry name" value="ECH_1"/>
    <property type="match status" value="1"/>
</dbReference>
<dbReference type="PANTHER" id="PTHR42964:SF1">
    <property type="entry name" value="POLYKETIDE BIOSYNTHESIS ENOYL-COA HYDRATASE PKSH-RELATED"/>
    <property type="match status" value="1"/>
</dbReference>
<proteinExistence type="inferred from homology"/>
<dbReference type="CDD" id="cd06558">
    <property type="entry name" value="crotonase-like"/>
    <property type="match status" value="1"/>
</dbReference>
<accession>A0A5B1LFR3</accession>
<dbReference type="GO" id="GO:0003824">
    <property type="term" value="F:catalytic activity"/>
    <property type="evidence" value="ECO:0007669"/>
    <property type="project" value="UniProtKB-ARBA"/>
</dbReference>
<reference evidence="2 3" key="2">
    <citation type="submission" date="2019-09" db="EMBL/GenBank/DDBJ databases">
        <authorList>
            <person name="Jin C."/>
        </authorList>
    </citation>
    <scope>NUCLEOTIDE SEQUENCE [LARGE SCALE GENOMIC DNA]</scope>
    <source>
        <strain evidence="2 3">BN130099</strain>
    </source>
</reference>
<name>A0A5B1LFR3_9ACTN</name>
<gene>
    <name evidence="2" type="ORF">F0U44_14315</name>
</gene>
<dbReference type="PANTHER" id="PTHR42964">
    <property type="entry name" value="ENOYL-COA HYDRATASE"/>
    <property type="match status" value="1"/>
</dbReference>
<comment type="caution">
    <text evidence="2">The sequence shown here is derived from an EMBL/GenBank/DDBJ whole genome shotgun (WGS) entry which is preliminary data.</text>
</comment>